<reference evidence="2" key="1">
    <citation type="journal article" date="2019" name="Int. J. Syst. Evol. Microbiol.">
        <title>The Global Catalogue of Microorganisms (GCM) 10K type strain sequencing project: providing services to taxonomists for standard genome sequencing and annotation.</title>
        <authorList>
            <consortium name="The Broad Institute Genomics Platform"/>
            <consortium name="The Broad Institute Genome Sequencing Center for Infectious Disease"/>
            <person name="Wu L."/>
            <person name="Ma J."/>
        </authorList>
    </citation>
    <scope>NUCLEOTIDE SEQUENCE [LARGE SCALE GENOMIC DNA]</scope>
    <source>
        <strain evidence="2">JCM 18326</strain>
    </source>
</reference>
<dbReference type="Proteomes" id="UP001500298">
    <property type="component" value="Unassembled WGS sequence"/>
</dbReference>
<proteinExistence type="predicted"/>
<gene>
    <name evidence="1" type="ORF">GCM10023331_13510</name>
</gene>
<name>A0ABP9D4S6_9BACT</name>
<keyword evidence="2" id="KW-1185">Reference proteome</keyword>
<protein>
    <submittedName>
        <fullName evidence="1">Uncharacterized protein</fullName>
    </submittedName>
</protein>
<evidence type="ECO:0000313" key="2">
    <source>
        <dbReference type="Proteomes" id="UP001500298"/>
    </source>
</evidence>
<accession>A0ABP9D4S6</accession>
<sequence length="202" mass="23106">MKRFFLISIILFQAIQLLAQDDSSDALIKKKIGKEQDVHVYLPEGDLSLAEKTIQQPILTFNEFLLYQYRDEEIMTAVPISAPDLEGSAQIYFGDLVADQYSYAALLKDQTTRQKELIIYMEKSTPRAHINYLMAQLKELKRIESVGFAFHGKKENKTIYGVKFFPTEQLTKVGEKTFEEWVAAGFELQKANAVMLIIPDGK</sequence>
<dbReference type="EMBL" id="BAABJX010000021">
    <property type="protein sequence ID" value="GAA4829567.1"/>
    <property type="molecule type" value="Genomic_DNA"/>
</dbReference>
<organism evidence="1 2">
    <name type="scientific">Algivirga pacifica</name>
    <dbReference type="NCBI Taxonomy" id="1162670"/>
    <lineage>
        <taxon>Bacteria</taxon>
        <taxon>Pseudomonadati</taxon>
        <taxon>Bacteroidota</taxon>
        <taxon>Cytophagia</taxon>
        <taxon>Cytophagales</taxon>
        <taxon>Flammeovirgaceae</taxon>
        <taxon>Algivirga</taxon>
    </lineage>
</organism>
<evidence type="ECO:0000313" key="1">
    <source>
        <dbReference type="EMBL" id="GAA4829567.1"/>
    </source>
</evidence>
<comment type="caution">
    <text evidence="1">The sequence shown here is derived from an EMBL/GenBank/DDBJ whole genome shotgun (WGS) entry which is preliminary data.</text>
</comment>
<dbReference type="RefSeq" id="WP_345370337.1">
    <property type="nucleotide sequence ID" value="NZ_BAABJX010000021.1"/>
</dbReference>